<name>A0A6C0ECF9_9ZZZZ</name>
<protein>
    <submittedName>
        <fullName evidence="1">Uncharacterized protein</fullName>
    </submittedName>
</protein>
<dbReference type="AlphaFoldDB" id="A0A6C0ECF9"/>
<sequence length="112" mass="13733">MDGFIDFEFTTNNDFLYHYYNSMILTEPTYIEEYKGKNKPKKLNSNIDILQNAEFIKEHMRERKYLQLFYGNKYFIGFADFINFLYNSKTTASKEFFKLFISIYNMYFKFNN</sequence>
<dbReference type="EMBL" id="MN739802">
    <property type="protein sequence ID" value="QHT26794.1"/>
    <property type="molecule type" value="Genomic_DNA"/>
</dbReference>
<evidence type="ECO:0000313" key="1">
    <source>
        <dbReference type="EMBL" id="QHT26794.1"/>
    </source>
</evidence>
<organism evidence="1">
    <name type="scientific">viral metagenome</name>
    <dbReference type="NCBI Taxonomy" id="1070528"/>
    <lineage>
        <taxon>unclassified sequences</taxon>
        <taxon>metagenomes</taxon>
        <taxon>organismal metagenomes</taxon>
    </lineage>
</organism>
<reference evidence="1" key="1">
    <citation type="journal article" date="2020" name="Nature">
        <title>Giant virus diversity and host interactions through global metagenomics.</title>
        <authorList>
            <person name="Schulz F."/>
            <person name="Roux S."/>
            <person name="Paez-Espino D."/>
            <person name="Jungbluth S."/>
            <person name="Walsh D.A."/>
            <person name="Denef V.J."/>
            <person name="McMahon K.D."/>
            <person name="Konstantinidis K.T."/>
            <person name="Eloe-Fadrosh E.A."/>
            <person name="Kyrpides N.C."/>
            <person name="Woyke T."/>
        </authorList>
    </citation>
    <scope>NUCLEOTIDE SEQUENCE</scope>
    <source>
        <strain evidence="1">GVMAG-M-3300023179-2</strain>
    </source>
</reference>
<accession>A0A6C0ECF9</accession>
<proteinExistence type="predicted"/>